<feature type="binding site" evidence="6">
    <location>
        <position position="794"/>
    </location>
    <ligand>
        <name>AMP</name>
        <dbReference type="ChEBI" id="CHEBI:456215"/>
    </ligand>
</feature>
<feature type="binding site" evidence="6">
    <location>
        <begin position="590"/>
        <end position="594"/>
    </location>
    <ligand>
        <name>AMP</name>
        <dbReference type="ChEBI" id="CHEBI:456215"/>
    </ligand>
</feature>
<dbReference type="FunFam" id="3.30.450.40:FF:000031">
    <property type="entry name" value="Phosphodiesterase"/>
    <property type="match status" value="1"/>
</dbReference>
<protein>
    <recommendedName>
        <fullName evidence="8">Phosphodiesterase</fullName>
        <ecNumber evidence="8">3.1.4.-</ecNumber>
    </recommendedName>
</protein>
<comment type="similarity">
    <text evidence="1 8">Belongs to the cyclic nucleotide phosphodiesterase family.</text>
</comment>
<dbReference type="InterPro" id="IPR002073">
    <property type="entry name" value="PDEase_catalytic_dom"/>
</dbReference>
<dbReference type="FunFam" id="1.10.1300.10:FF:000003">
    <property type="entry name" value="Phosphodiesterase"/>
    <property type="match status" value="1"/>
</dbReference>
<dbReference type="EC" id="3.1.4.-" evidence="8"/>
<feature type="binding site" evidence="7">
    <location>
        <position position="631"/>
    </location>
    <ligand>
        <name>Zn(2+)</name>
        <dbReference type="ChEBI" id="CHEBI:29105"/>
        <label>2</label>
    </ligand>
</feature>
<dbReference type="InterPro" id="IPR036971">
    <property type="entry name" value="PDEase_catalytic_dom_sf"/>
</dbReference>
<dbReference type="GO" id="GO:0046872">
    <property type="term" value="F:metal ion binding"/>
    <property type="evidence" value="ECO:0007669"/>
    <property type="project" value="UniProtKB-KW"/>
</dbReference>
<dbReference type="Pfam" id="PF00233">
    <property type="entry name" value="PDEase_I"/>
    <property type="match status" value="1"/>
</dbReference>
<evidence type="ECO:0000256" key="7">
    <source>
        <dbReference type="PIRSR" id="PIRSR623088-3"/>
    </source>
</evidence>
<sequence length="856" mass="97196">MLNVSEREEYLRTEMWLDEHQDFVQDYFSRKATRNMIDQWLLCHALPQCGAGTQELMSPSSPGSKPSSGGNTPVRKISAHEFDRGGLLNPIVTTIDGTPTFLSQTTTTCAPSKLIPRKTKSELRSLDERELILELVKDICNLLEITSLCHKILQNVSILTYADRCSLFLVEYDRAMEDRYLVSKLFDVSCQSTLQDMELREEIRIPWNTGIVGYVAHVGEPVNIPDAYQDSRFNQEIDLKTGYKTRSILCMPIKDIDGEVIGVAQVINKISPEDEPFDENDEKVFASYLAFCGIGICNARLYERSQLENKRNQVLLDLARVIFEEQSTIENLVQRMMMYTQALLQCERCQVLLVDETSKGTFSQVFDFQVSDVEDNTSKKSPPGGRFPINIGITGYVAATGETLNIPDAQKDDRFDPLAFNWTACQVDRESGFHTRSILCMPMKNSSGQIIGVCQLINKLDGSAFNKNDENFFEAFAIFCGMGIHNTHMFEDTVKAMAKQTVALEVLSYHATAPLSDAMKLASISVQSAQTYCLYDFSFSDFALTDDSTLTACIRMFLELDYIEHFHINYQVLCRWLLSIKRNYRNVTYHNWRHAFNVAQTMFVIITKSQVGNWLSECECMALLVACLCHDLDHRGTNNTFQIKTSTPIAQLYSTSTMEHHHFDHCIMILNSKGNQILANLSTADYEQVIKTLEHAILATDLAVYFRKRGDFFNLIDNGNSDWSNDATKQLLEAMLMTACDVSAITKPWEIQKKVAELVAGEFFEQGDIEKNELKITPIDMMNREKKDLLPVMQVSFIDAICMPVYQAFAKFSSELIPLYEGVKSNRDNWQKLADEIQMQKLAEEQEGSESKSTGR</sequence>
<evidence type="ECO:0000313" key="11">
    <source>
        <dbReference type="EMBL" id="CFW94219.1"/>
    </source>
</evidence>
<keyword evidence="4 8" id="KW-0378">Hydrolase</keyword>
<accession>A0A0F7VHM6</accession>
<feature type="region of interest" description="Disordered" evidence="9">
    <location>
        <begin position="54"/>
        <end position="76"/>
    </location>
</feature>
<dbReference type="Pfam" id="PF01590">
    <property type="entry name" value="GAF"/>
    <property type="match status" value="2"/>
</dbReference>
<dbReference type="SMART" id="SM00065">
    <property type="entry name" value="GAF"/>
    <property type="match status" value="2"/>
</dbReference>
<dbReference type="PROSITE" id="PS51845">
    <property type="entry name" value="PDEASE_I_2"/>
    <property type="match status" value="1"/>
</dbReference>
<dbReference type="Gene3D" id="1.10.1300.10">
    <property type="entry name" value="3'5'-cyclic nucleotide phosphodiesterase, catalytic domain"/>
    <property type="match status" value="1"/>
</dbReference>
<name>A0A0F7VHM6_9BILA</name>
<keyword evidence="2" id="KW-0140">cGMP</keyword>
<dbReference type="InterPro" id="IPR003607">
    <property type="entry name" value="HD/PDEase_dom"/>
</dbReference>
<dbReference type="PRINTS" id="PR00387">
    <property type="entry name" value="PDIESTERASE1"/>
</dbReference>
<keyword evidence="3 7" id="KW-0479">Metal-binding</keyword>
<organism evidence="11">
    <name type="scientific">Euperipatoides kanangrensis</name>
    <dbReference type="NCBI Taxonomy" id="488523"/>
    <lineage>
        <taxon>Eukaryota</taxon>
        <taxon>Metazoa</taxon>
        <taxon>Ecdysozoa</taxon>
        <taxon>Onychophora</taxon>
        <taxon>Udeonychophora</taxon>
        <taxon>Euonychophora</taxon>
        <taxon>Peripatopsidae</taxon>
        <taxon>Euperipatoides</taxon>
    </lineage>
</organism>
<dbReference type="InterPro" id="IPR023088">
    <property type="entry name" value="PDEase"/>
</dbReference>
<feature type="binding site" evidence="6">
    <location>
        <position position="631"/>
    </location>
    <ligand>
        <name>AMP</name>
        <dbReference type="ChEBI" id="CHEBI:456215"/>
    </ligand>
</feature>
<dbReference type="GO" id="GO:0007165">
    <property type="term" value="P:signal transduction"/>
    <property type="evidence" value="ECO:0007669"/>
    <property type="project" value="InterPro"/>
</dbReference>
<evidence type="ECO:0000256" key="9">
    <source>
        <dbReference type="SAM" id="MobiDB-lite"/>
    </source>
</evidence>
<evidence type="ECO:0000256" key="8">
    <source>
        <dbReference type="RuleBase" id="RU363067"/>
    </source>
</evidence>
<dbReference type="PROSITE" id="PS00126">
    <property type="entry name" value="PDEASE_I_1"/>
    <property type="match status" value="1"/>
</dbReference>
<feature type="binding site" evidence="7">
    <location>
        <position position="631"/>
    </location>
    <ligand>
        <name>Zn(2+)</name>
        <dbReference type="ChEBI" id="CHEBI:29105"/>
        <label>1</label>
    </ligand>
</feature>
<dbReference type="CDD" id="cd00077">
    <property type="entry name" value="HDc"/>
    <property type="match status" value="1"/>
</dbReference>
<dbReference type="EMBL" id="LN830710">
    <property type="protein sequence ID" value="CFW94219.1"/>
    <property type="molecule type" value="mRNA"/>
</dbReference>
<proteinExistence type="evidence at transcript level"/>
<feature type="binding site" evidence="7">
    <location>
        <position position="594"/>
    </location>
    <ligand>
        <name>Zn(2+)</name>
        <dbReference type="ChEBI" id="CHEBI:29105"/>
        <label>1</label>
    </ligand>
</feature>
<dbReference type="GO" id="GO:0046068">
    <property type="term" value="P:cGMP metabolic process"/>
    <property type="evidence" value="ECO:0007669"/>
    <property type="project" value="UniProtKB-ARBA"/>
</dbReference>
<dbReference type="InterPro" id="IPR003018">
    <property type="entry name" value="GAF"/>
</dbReference>
<dbReference type="Gene3D" id="3.30.450.40">
    <property type="match status" value="2"/>
</dbReference>
<evidence type="ECO:0000256" key="1">
    <source>
        <dbReference type="ARBA" id="ARBA00007648"/>
    </source>
</evidence>
<reference evidence="11" key="1">
    <citation type="submission" date="2015-03" db="EMBL/GenBank/DDBJ databases">
        <title>Different light-mediated pathways in the principle and secondary eyes of a spider and the eyes of an onychophoran.</title>
        <authorList>
            <person name="Samadi L."/>
            <person name="Schmid A."/>
            <person name="Eriksson B.J."/>
        </authorList>
    </citation>
    <scope>NUCLEOTIDE SEQUENCE</scope>
    <source>
        <strain evidence="11">Ek4</strain>
    </source>
</reference>
<dbReference type="InterPro" id="IPR029016">
    <property type="entry name" value="GAF-like_dom_sf"/>
</dbReference>
<dbReference type="SMART" id="SM00471">
    <property type="entry name" value="HDc"/>
    <property type="match status" value="1"/>
</dbReference>
<feature type="binding site" evidence="7">
    <location>
        <position position="741"/>
    </location>
    <ligand>
        <name>Zn(2+)</name>
        <dbReference type="ChEBI" id="CHEBI:29105"/>
        <label>1</label>
    </ligand>
</feature>
<dbReference type="PANTHER" id="PTHR11347">
    <property type="entry name" value="CYCLIC NUCLEOTIDE PHOSPHODIESTERASE"/>
    <property type="match status" value="1"/>
</dbReference>
<feature type="binding site" evidence="7">
    <location>
        <position position="630"/>
    </location>
    <ligand>
        <name>Zn(2+)</name>
        <dbReference type="ChEBI" id="CHEBI:29105"/>
        <label>1</label>
    </ligand>
</feature>
<feature type="active site" description="Proton donor" evidence="5">
    <location>
        <position position="590"/>
    </location>
</feature>
<feature type="binding site" evidence="6">
    <location>
        <position position="741"/>
    </location>
    <ligand>
        <name>AMP</name>
        <dbReference type="ChEBI" id="CHEBI:456215"/>
    </ligand>
</feature>
<feature type="domain" description="PDEase" evidence="10">
    <location>
        <begin position="511"/>
        <end position="837"/>
    </location>
</feature>
<dbReference type="SUPFAM" id="SSF55781">
    <property type="entry name" value="GAF domain-like"/>
    <property type="match status" value="2"/>
</dbReference>
<evidence type="ECO:0000256" key="4">
    <source>
        <dbReference type="ARBA" id="ARBA00022801"/>
    </source>
</evidence>
<dbReference type="GO" id="GO:0047555">
    <property type="term" value="F:3',5'-cyclic-GMP phosphodiesterase activity"/>
    <property type="evidence" value="ECO:0007669"/>
    <property type="project" value="UniProtKB-ARBA"/>
</dbReference>
<comment type="cofactor">
    <cofactor evidence="8">
        <name>a divalent metal cation</name>
        <dbReference type="ChEBI" id="CHEBI:60240"/>
    </cofactor>
    <text evidence="8">Binds 2 divalent metal cations per subunit. Site 1 may preferentially bind zinc ions, while site 2 has a preference for magnesium and/or manganese ions.</text>
</comment>
<evidence type="ECO:0000256" key="2">
    <source>
        <dbReference type="ARBA" id="ARBA00022535"/>
    </source>
</evidence>
<evidence type="ECO:0000256" key="3">
    <source>
        <dbReference type="ARBA" id="ARBA00022723"/>
    </source>
</evidence>
<evidence type="ECO:0000259" key="10">
    <source>
        <dbReference type="PROSITE" id="PS51845"/>
    </source>
</evidence>
<feature type="compositionally biased region" description="Low complexity" evidence="9">
    <location>
        <begin position="58"/>
        <end position="70"/>
    </location>
</feature>
<dbReference type="FunFam" id="3.30.450.40:FF:000032">
    <property type="entry name" value="Phosphodiesterase"/>
    <property type="match status" value="1"/>
</dbReference>
<dbReference type="SUPFAM" id="SSF109604">
    <property type="entry name" value="HD-domain/PDEase-like"/>
    <property type="match status" value="1"/>
</dbReference>
<evidence type="ECO:0000256" key="6">
    <source>
        <dbReference type="PIRSR" id="PIRSR623088-2"/>
    </source>
</evidence>
<evidence type="ECO:0000256" key="5">
    <source>
        <dbReference type="PIRSR" id="PIRSR623088-1"/>
    </source>
</evidence>
<dbReference type="InterPro" id="IPR023174">
    <property type="entry name" value="PDEase_CS"/>
</dbReference>
<dbReference type="AlphaFoldDB" id="A0A0F7VHM6"/>
<gene>
    <name evidence="11" type="primary">Eka-cGMP gated channel beta 2</name>
</gene>